<dbReference type="GO" id="GO:0006355">
    <property type="term" value="P:regulation of DNA-templated transcription"/>
    <property type="evidence" value="ECO:0007669"/>
    <property type="project" value="InterPro"/>
</dbReference>
<feature type="compositionally biased region" description="Low complexity" evidence="5">
    <location>
        <begin position="84"/>
        <end position="94"/>
    </location>
</feature>
<dbReference type="Pfam" id="PF02178">
    <property type="entry name" value="AT_hook"/>
    <property type="match status" value="3"/>
</dbReference>
<dbReference type="EMBL" id="QQZK01000016">
    <property type="protein sequence ID" value="KAF5103899.1"/>
    <property type="molecule type" value="Genomic_DNA"/>
</dbReference>
<accession>A0A9P5KVZ5</accession>
<dbReference type="PROSITE" id="PS00354">
    <property type="entry name" value="HMGI_Y"/>
    <property type="match status" value="1"/>
</dbReference>
<keyword evidence="3" id="KW-0238">DNA-binding</keyword>
<reference evidence="6" key="1">
    <citation type="journal article" date="2020" name="Front. Microbiol.">
        <title>Phenotypic and Genetic Characterization of the Cheese Ripening Yeast Geotrichum candidum.</title>
        <authorList>
            <person name="Perkins V."/>
            <person name="Vignola S."/>
            <person name="Lessard M.H."/>
            <person name="Plante P.L."/>
            <person name="Corbeil J."/>
            <person name="Dugat-Bony E."/>
            <person name="Frenette M."/>
            <person name="Labrie S."/>
        </authorList>
    </citation>
    <scope>NUCLEOTIDE SEQUENCE</scope>
    <source>
        <strain evidence="6">LMA-70</strain>
    </source>
</reference>
<reference evidence="6" key="2">
    <citation type="submission" date="2020-01" db="EMBL/GenBank/DDBJ databases">
        <authorList>
            <person name="Perkins V."/>
            <person name="Lessard M.-H."/>
            <person name="Dugat-Bony E."/>
            <person name="Frenette M."/>
            <person name="Labrie S."/>
        </authorList>
    </citation>
    <scope>NUCLEOTIDE SEQUENCE</scope>
    <source>
        <strain evidence="6">LMA-70</strain>
    </source>
</reference>
<dbReference type="InterPro" id="IPR000637">
    <property type="entry name" value="HMGI/Y_DNA-bd_CS"/>
</dbReference>
<dbReference type="GO" id="GO:0005634">
    <property type="term" value="C:nucleus"/>
    <property type="evidence" value="ECO:0007669"/>
    <property type="project" value="UniProtKB-SubCell"/>
</dbReference>
<evidence type="ECO:0000256" key="2">
    <source>
        <dbReference type="ARBA" id="ARBA00022737"/>
    </source>
</evidence>
<evidence type="ECO:0000313" key="7">
    <source>
        <dbReference type="Proteomes" id="UP000750522"/>
    </source>
</evidence>
<dbReference type="GO" id="GO:0000785">
    <property type="term" value="C:chromatin"/>
    <property type="evidence" value="ECO:0007669"/>
    <property type="project" value="InterPro"/>
</dbReference>
<keyword evidence="4" id="KW-0539">Nucleus</keyword>
<evidence type="ECO:0000256" key="5">
    <source>
        <dbReference type="SAM" id="MobiDB-lite"/>
    </source>
</evidence>
<dbReference type="GO" id="GO:0003677">
    <property type="term" value="F:DNA binding"/>
    <property type="evidence" value="ECO:0007669"/>
    <property type="project" value="UniProtKB-KW"/>
</dbReference>
<proteinExistence type="predicted"/>
<feature type="compositionally biased region" description="Low complexity" evidence="5">
    <location>
        <begin position="117"/>
        <end position="132"/>
    </location>
</feature>
<dbReference type="InterPro" id="IPR000116">
    <property type="entry name" value="HMGA"/>
</dbReference>
<evidence type="ECO:0000256" key="4">
    <source>
        <dbReference type="ARBA" id="ARBA00023242"/>
    </source>
</evidence>
<dbReference type="SMART" id="SM00384">
    <property type="entry name" value="AT_hook"/>
    <property type="match status" value="3"/>
</dbReference>
<dbReference type="PRINTS" id="PR00929">
    <property type="entry name" value="ATHOOK"/>
</dbReference>
<evidence type="ECO:0000256" key="1">
    <source>
        <dbReference type="ARBA" id="ARBA00004123"/>
    </source>
</evidence>
<dbReference type="Proteomes" id="UP000750522">
    <property type="component" value="Unassembled WGS sequence"/>
</dbReference>
<dbReference type="PRINTS" id="PR00930">
    <property type="entry name" value="HIGHMOBLTYIY"/>
</dbReference>
<comment type="caution">
    <text evidence="6">The sequence shown here is derived from an EMBL/GenBank/DDBJ whole genome shotgun (WGS) entry which is preliminary data.</text>
</comment>
<comment type="subcellular location">
    <subcellularLocation>
        <location evidence="1">Nucleus</location>
    </subcellularLocation>
</comment>
<evidence type="ECO:0000256" key="3">
    <source>
        <dbReference type="ARBA" id="ARBA00023125"/>
    </source>
</evidence>
<organism evidence="6 7">
    <name type="scientific">Geotrichum candidum</name>
    <name type="common">Oospora lactis</name>
    <name type="synonym">Dipodascus geotrichum</name>
    <dbReference type="NCBI Taxonomy" id="1173061"/>
    <lineage>
        <taxon>Eukaryota</taxon>
        <taxon>Fungi</taxon>
        <taxon>Dikarya</taxon>
        <taxon>Ascomycota</taxon>
        <taxon>Saccharomycotina</taxon>
        <taxon>Dipodascomycetes</taxon>
        <taxon>Dipodascales</taxon>
        <taxon>Dipodascaceae</taxon>
        <taxon>Geotrichum</taxon>
    </lineage>
</organism>
<feature type="compositionally biased region" description="Polar residues" evidence="5">
    <location>
        <begin position="1"/>
        <end position="10"/>
    </location>
</feature>
<gene>
    <name evidence="6" type="ORF">DV451_001127</name>
</gene>
<evidence type="ECO:0000313" key="6">
    <source>
        <dbReference type="EMBL" id="KAF5103899.1"/>
    </source>
</evidence>
<feature type="region of interest" description="Disordered" evidence="5">
    <location>
        <begin position="1"/>
        <end position="132"/>
    </location>
</feature>
<evidence type="ECO:0008006" key="8">
    <source>
        <dbReference type="Google" id="ProtNLM"/>
    </source>
</evidence>
<name>A0A9P5KVZ5_GEOCN</name>
<keyword evidence="2" id="KW-0677">Repeat</keyword>
<protein>
    <recommendedName>
        <fullName evidence="8">AT hook domain-containing protein</fullName>
    </recommendedName>
</protein>
<sequence length="132" mass="14218">MSSGDDATITTDKRGRGRPRKYPIGQSPSEKLKAARENGLQRGRGRPRKLPISDIDAPAQISLPPLQSPDEDDLDAILNDRSARGSATTTAATGEQKRGRGRPPKHKANPEQEDQLARSAPKSKAAKASSRK</sequence>
<dbReference type="AlphaFoldDB" id="A0A9P5KVZ5"/>
<dbReference type="InterPro" id="IPR017956">
    <property type="entry name" value="AT_hook_DNA-bd_motif"/>
</dbReference>